<evidence type="ECO:0000313" key="3">
    <source>
        <dbReference type="Proteomes" id="UP001338582"/>
    </source>
</evidence>
<dbReference type="InterPro" id="IPR036915">
    <property type="entry name" value="Cyclin-like_sf"/>
</dbReference>
<dbReference type="SUPFAM" id="SSF47954">
    <property type="entry name" value="Cyclin-like"/>
    <property type="match status" value="1"/>
</dbReference>
<dbReference type="Pfam" id="PF00134">
    <property type="entry name" value="Cyclin_N"/>
    <property type="match status" value="1"/>
</dbReference>
<sequence length="460" mass="52420">MVSNISASFDNGDVHIKQYKYPIRLSVKEAKTHDIVMIEYADEIYQAMMEASERARPNIDLYLSQPQITPDIRLKLVDFALKLLIRLKIIPFVFYQGIQLFDLYCLRRIVVLAHAQLAITTCLWIAAKTAGGNNHFANLNCEDVSSIFSISDLGHGSGARFHGPTERFRHPRLNELVKLCGSKCNYDSLMFVQMELHILTALEWNFNIPCISDFMIHSTELQVTIESIKTDDSIVEMFRTKRFIAYAACYLFELVNYTPSQIATVLLDLVNDTLQINEGHPLHQKLSISEEGSVVDYNTYYHIRRHLERCIRNASAYLLEIFDTRGPQLLRSKLCSSENVVGNNSPLSLSNYSSGSIADTSIANYTYMGSDSMDQSLQNAMPSPHDNVPFTHSQMYNKTRELTVPEQSHMVYNNLHPALSTFISGSKGQCDRYAELMLQTPQEDDYMVERDFPLYGRPSN</sequence>
<evidence type="ECO:0000313" key="2">
    <source>
        <dbReference type="EMBL" id="WPK26887.1"/>
    </source>
</evidence>
<accession>A0AAX4HF79</accession>
<dbReference type="KEGG" id="asau:88175316"/>
<organism evidence="2 3">
    <name type="scientific">Australozyma saopauloensis</name>
    <dbReference type="NCBI Taxonomy" id="291208"/>
    <lineage>
        <taxon>Eukaryota</taxon>
        <taxon>Fungi</taxon>
        <taxon>Dikarya</taxon>
        <taxon>Ascomycota</taxon>
        <taxon>Saccharomycotina</taxon>
        <taxon>Pichiomycetes</taxon>
        <taxon>Metschnikowiaceae</taxon>
        <taxon>Australozyma</taxon>
    </lineage>
</organism>
<dbReference type="PANTHER" id="PTHR21615:SF2">
    <property type="entry name" value="CYCLIN N-TERMINAL DOMAIN-CONTAINING PROTEIN 1"/>
    <property type="match status" value="1"/>
</dbReference>
<dbReference type="GeneID" id="88175316"/>
<keyword evidence="3" id="KW-1185">Reference proteome</keyword>
<name>A0AAX4HF79_9ASCO</name>
<dbReference type="PANTHER" id="PTHR21615">
    <property type="entry name" value="CYCLIN N-TERMINAL DOMAIN-CONTAINING PROTEIN 1"/>
    <property type="match status" value="1"/>
</dbReference>
<dbReference type="AlphaFoldDB" id="A0AAX4HF79"/>
<proteinExistence type="predicted"/>
<dbReference type="InterPro" id="IPR006671">
    <property type="entry name" value="Cyclin_N"/>
</dbReference>
<evidence type="ECO:0000259" key="1">
    <source>
        <dbReference type="Pfam" id="PF00134"/>
    </source>
</evidence>
<gene>
    <name evidence="2" type="ORF">PUMCH_004255</name>
</gene>
<reference evidence="2 3" key="1">
    <citation type="submission" date="2023-10" db="EMBL/GenBank/DDBJ databases">
        <title>Draft Genome Sequence of Candida saopaulonensis from a very Premature Infant with Sepsis.</title>
        <authorList>
            <person name="Ning Y."/>
            <person name="Dai R."/>
            <person name="Xiao M."/>
            <person name="Xu Y."/>
            <person name="Yan Q."/>
            <person name="Zhang L."/>
        </authorList>
    </citation>
    <scope>NUCLEOTIDE SEQUENCE [LARGE SCALE GENOMIC DNA]</scope>
    <source>
        <strain evidence="2 3">19XY460</strain>
    </source>
</reference>
<dbReference type="RefSeq" id="XP_062879266.1">
    <property type="nucleotide sequence ID" value="XM_063023196.1"/>
</dbReference>
<dbReference type="EMBL" id="CP138898">
    <property type="protein sequence ID" value="WPK26887.1"/>
    <property type="molecule type" value="Genomic_DNA"/>
</dbReference>
<dbReference type="Gene3D" id="1.10.472.10">
    <property type="entry name" value="Cyclin-like"/>
    <property type="match status" value="1"/>
</dbReference>
<feature type="domain" description="Cyclin N-terminal" evidence="1">
    <location>
        <begin position="43"/>
        <end position="206"/>
    </location>
</feature>
<dbReference type="Proteomes" id="UP001338582">
    <property type="component" value="Chromosome 5"/>
</dbReference>
<protein>
    <recommendedName>
        <fullName evidence="1">Cyclin N-terminal domain-containing protein</fullName>
    </recommendedName>
</protein>